<dbReference type="SUPFAM" id="SSF52402">
    <property type="entry name" value="Adenine nucleotide alpha hydrolases-like"/>
    <property type="match status" value="1"/>
</dbReference>
<dbReference type="InterPro" id="IPR014729">
    <property type="entry name" value="Rossmann-like_a/b/a_fold"/>
</dbReference>
<dbReference type="PANTHER" id="PTHR43010">
    <property type="entry name" value="UNIVERSAL STRESS PROTEIN SLR1230"/>
    <property type="match status" value="1"/>
</dbReference>
<dbReference type="InterPro" id="IPR006015">
    <property type="entry name" value="Universal_stress_UspA"/>
</dbReference>
<dbReference type="OrthoDB" id="9777884at2"/>
<dbReference type="RefSeq" id="WP_119150241.1">
    <property type="nucleotide sequence ID" value="NZ_JBHSOV010000001.1"/>
</dbReference>
<evidence type="ECO:0000313" key="3">
    <source>
        <dbReference type="EMBL" id="RIE02202.1"/>
    </source>
</evidence>
<dbReference type="EMBL" id="QXJM01000039">
    <property type="protein sequence ID" value="RIE02202.1"/>
    <property type="molecule type" value="Genomic_DNA"/>
</dbReference>
<evidence type="ECO:0000256" key="1">
    <source>
        <dbReference type="ARBA" id="ARBA00008791"/>
    </source>
</evidence>
<protein>
    <submittedName>
        <fullName evidence="3">Universal stress protein</fullName>
    </submittedName>
</protein>
<dbReference type="InterPro" id="IPR006016">
    <property type="entry name" value="UspA"/>
</dbReference>
<dbReference type="Proteomes" id="UP000266340">
    <property type="component" value="Unassembled WGS sequence"/>
</dbReference>
<dbReference type="InterPro" id="IPR051688">
    <property type="entry name" value="USP_A"/>
</dbReference>
<comment type="caution">
    <text evidence="3">The sequence shown here is derived from an EMBL/GenBank/DDBJ whole genome shotgun (WGS) entry which is preliminary data.</text>
</comment>
<sequence>MAFFQSILLAYDGSNTSKKAAAAAAQIAAVNRSKVEVVHVLERLKPVVTGEPAVYTPPGIDLIQDASQEILEQSFDLFPPEINPRLTLLRGVPGPTIIEHSKQIGADLIVIGHRGLNRMEEMFLGSVGQYVVRHSAMPVLVMKD</sequence>
<dbReference type="AlphaFoldDB" id="A0A398CJA6"/>
<dbReference type="CDD" id="cd00293">
    <property type="entry name" value="USP-like"/>
    <property type="match status" value="1"/>
</dbReference>
<gene>
    <name evidence="3" type="ORF">D3H35_15795</name>
</gene>
<dbReference type="Pfam" id="PF00582">
    <property type="entry name" value="Usp"/>
    <property type="match status" value="1"/>
</dbReference>
<evidence type="ECO:0000313" key="4">
    <source>
        <dbReference type="Proteomes" id="UP000266340"/>
    </source>
</evidence>
<comment type="similarity">
    <text evidence="1">Belongs to the universal stress protein A family.</text>
</comment>
<evidence type="ECO:0000259" key="2">
    <source>
        <dbReference type="Pfam" id="PF00582"/>
    </source>
</evidence>
<organism evidence="3 4">
    <name type="scientific">Cohnella faecalis</name>
    <dbReference type="NCBI Taxonomy" id="2315694"/>
    <lineage>
        <taxon>Bacteria</taxon>
        <taxon>Bacillati</taxon>
        <taxon>Bacillota</taxon>
        <taxon>Bacilli</taxon>
        <taxon>Bacillales</taxon>
        <taxon>Paenibacillaceae</taxon>
        <taxon>Cohnella</taxon>
    </lineage>
</organism>
<reference evidence="3 4" key="1">
    <citation type="submission" date="2018-09" db="EMBL/GenBank/DDBJ databases">
        <title>Cohnella cavernae sp. nov., isolated from a karst cave.</title>
        <authorList>
            <person name="Zhu H."/>
        </authorList>
    </citation>
    <scope>NUCLEOTIDE SEQUENCE [LARGE SCALE GENOMIC DNA]</scope>
    <source>
        <strain evidence="3 4">K2E09-144</strain>
    </source>
</reference>
<dbReference type="PANTHER" id="PTHR43010:SF1">
    <property type="entry name" value="USPA DOMAIN-CONTAINING PROTEIN"/>
    <property type="match status" value="1"/>
</dbReference>
<name>A0A398CJA6_9BACL</name>
<keyword evidence="4" id="KW-1185">Reference proteome</keyword>
<proteinExistence type="inferred from homology"/>
<feature type="domain" description="UspA" evidence="2">
    <location>
        <begin position="4"/>
        <end position="143"/>
    </location>
</feature>
<accession>A0A398CJA6</accession>
<dbReference type="PRINTS" id="PR01438">
    <property type="entry name" value="UNVRSLSTRESS"/>
</dbReference>
<dbReference type="Gene3D" id="3.40.50.620">
    <property type="entry name" value="HUPs"/>
    <property type="match status" value="1"/>
</dbReference>